<comment type="caution">
    <text evidence="1">The sequence shown here is derived from an EMBL/GenBank/DDBJ whole genome shotgun (WGS) entry which is preliminary data.</text>
</comment>
<sequence length="164" mass="18638">MRSVTRRFGDHHEVSELEVYTFGVDVKWRNLGQVPHPVRHDFGQVSVNGDLHLMDPVNKDRIYSFDIVTENLMSVPGPPGLVFPFKYLIQAVLPRSTCPPSCLTLVELGNFPCLTDDSGSIFQHNDVWWMKENGIAESWTKEHILTCLGPACFGLDICYLNIYQ</sequence>
<dbReference type="EMBL" id="MLFT02000011">
    <property type="protein sequence ID" value="PHT33910.1"/>
    <property type="molecule type" value="Genomic_DNA"/>
</dbReference>
<name>A0A2G2VLR5_CAPBA</name>
<gene>
    <name evidence="1" type="ORF">CQW23_25710</name>
</gene>
<reference evidence="1 2" key="1">
    <citation type="journal article" date="2017" name="Genome Biol.">
        <title>New reference genome sequences of hot pepper reveal the massive evolution of plant disease-resistance genes by retroduplication.</title>
        <authorList>
            <person name="Kim S."/>
            <person name="Park J."/>
            <person name="Yeom S.I."/>
            <person name="Kim Y.M."/>
            <person name="Seo E."/>
            <person name="Kim K.T."/>
            <person name="Kim M.S."/>
            <person name="Lee J.M."/>
            <person name="Cheong K."/>
            <person name="Shin H.S."/>
            <person name="Kim S.B."/>
            <person name="Han K."/>
            <person name="Lee J."/>
            <person name="Park M."/>
            <person name="Lee H.A."/>
            <person name="Lee H.Y."/>
            <person name="Lee Y."/>
            <person name="Oh S."/>
            <person name="Lee J.H."/>
            <person name="Choi E."/>
            <person name="Choi E."/>
            <person name="Lee S.E."/>
            <person name="Jeon J."/>
            <person name="Kim H."/>
            <person name="Choi G."/>
            <person name="Song H."/>
            <person name="Lee J."/>
            <person name="Lee S.C."/>
            <person name="Kwon J.K."/>
            <person name="Lee H.Y."/>
            <person name="Koo N."/>
            <person name="Hong Y."/>
            <person name="Kim R.W."/>
            <person name="Kang W.H."/>
            <person name="Huh J.H."/>
            <person name="Kang B.C."/>
            <person name="Yang T.J."/>
            <person name="Lee Y.H."/>
            <person name="Bennetzen J.L."/>
            <person name="Choi D."/>
        </authorList>
    </citation>
    <scope>NUCLEOTIDE SEQUENCE [LARGE SCALE GENOMIC DNA]</scope>
    <source>
        <strain evidence="2">cv. PBC81</strain>
    </source>
</reference>
<evidence type="ECO:0000313" key="1">
    <source>
        <dbReference type="EMBL" id="PHT33910.1"/>
    </source>
</evidence>
<dbReference type="AlphaFoldDB" id="A0A2G2VLR5"/>
<proteinExistence type="predicted"/>
<dbReference type="OrthoDB" id="610337at2759"/>
<organism evidence="1 2">
    <name type="scientific">Capsicum baccatum</name>
    <name type="common">Peruvian pepper</name>
    <dbReference type="NCBI Taxonomy" id="33114"/>
    <lineage>
        <taxon>Eukaryota</taxon>
        <taxon>Viridiplantae</taxon>
        <taxon>Streptophyta</taxon>
        <taxon>Embryophyta</taxon>
        <taxon>Tracheophyta</taxon>
        <taxon>Spermatophyta</taxon>
        <taxon>Magnoliopsida</taxon>
        <taxon>eudicotyledons</taxon>
        <taxon>Gunneridae</taxon>
        <taxon>Pentapetalae</taxon>
        <taxon>asterids</taxon>
        <taxon>lamiids</taxon>
        <taxon>Solanales</taxon>
        <taxon>Solanaceae</taxon>
        <taxon>Solanoideae</taxon>
        <taxon>Capsiceae</taxon>
        <taxon>Capsicum</taxon>
    </lineage>
</organism>
<dbReference type="Proteomes" id="UP000224567">
    <property type="component" value="Unassembled WGS sequence"/>
</dbReference>
<reference evidence="2" key="2">
    <citation type="journal article" date="2017" name="J. Anim. Genet.">
        <title>Multiple reference genome sequences of hot pepper reveal the massive evolution of plant disease resistance genes by retroduplication.</title>
        <authorList>
            <person name="Kim S."/>
            <person name="Park J."/>
            <person name="Yeom S.-I."/>
            <person name="Kim Y.-M."/>
            <person name="Seo E."/>
            <person name="Kim K.-T."/>
            <person name="Kim M.-S."/>
            <person name="Lee J.M."/>
            <person name="Cheong K."/>
            <person name="Shin H.-S."/>
            <person name="Kim S.-B."/>
            <person name="Han K."/>
            <person name="Lee J."/>
            <person name="Park M."/>
            <person name="Lee H.-A."/>
            <person name="Lee H.-Y."/>
            <person name="Lee Y."/>
            <person name="Oh S."/>
            <person name="Lee J.H."/>
            <person name="Choi E."/>
            <person name="Choi E."/>
            <person name="Lee S.E."/>
            <person name="Jeon J."/>
            <person name="Kim H."/>
            <person name="Choi G."/>
            <person name="Song H."/>
            <person name="Lee J."/>
            <person name="Lee S.-C."/>
            <person name="Kwon J.-K."/>
            <person name="Lee H.-Y."/>
            <person name="Koo N."/>
            <person name="Hong Y."/>
            <person name="Kim R.W."/>
            <person name="Kang W.-H."/>
            <person name="Huh J.H."/>
            <person name="Kang B.-C."/>
            <person name="Yang T.-J."/>
            <person name="Lee Y.-H."/>
            <person name="Bennetzen J.L."/>
            <person name="Choi D."/>
        </authorList>
    </citation>
    <scope>NUCLEOTIDE SEQUENCE [LARGE SCALE GENOMIC DNA]</scope>
    <source>
        <strain evidence="2">cv. PBC81</strain>
    </source>
</reference>
<protein>
    <recommendedName>
        <fullName evidence="3">F-box associated domain-containing protein</fullName>
    </recommendedName>
</protein>
<evidence type="ECO:0008006" key="3">
    <source>
        <dbReference type="Google" id="ProtNLM"/>
    </source>
</evidence>
<evidence type="ECO:0000313" key="2">
    <source>
        <dbReference type="Proteomes" id="UP000224567"/>
    </source>
</evidence>
<keyword evidence="2" id="KW-1185">Reference proteome</keyword>
<accession>A0A2G2VLR5</accession>